<evidence type="ECO:0000259" key="6">
    <source>
        <dbReference type="Pfam" id="PF01416"/>
    </source>
</evidence>
<proteinExistence type="inferred from homology"/>
<evidence type="ECO:0000256" key="5">
    <source>
        <dbReference type="RuleBase" id="RU003792"/>
    </source>
</evidence>
<dbReference type="SUPFAM" id="SSF55120">
    <property type="entry name" value="Pseudouridine synthase"/>
    <property type="match status" value="1"/>
</dbReference>
<evidence type="ECO:0000313" key="7">
    <source>
        <dbReference type="EMBL" id="BDE95823.1"/>
    </source>
</evidence>
<dbReference type="PANTHER" id="PTHR11142">
    <property type="entry name" value="PSEUDOURIDYLATE SYNTHASE"/>
    <property type="match status" value="1"/>
</dbReference>
<dbReference type="CDD" id="cd02570">
    <property type="entry name" value="PseudoU_synth_EcTruA"/>
    <property type="match status" value="1"/>
</dbReference>
<dbReference type="Proteomes" id="UP001320544">
    <property type="component" value="Chromosome"/>
</dbReference>
<dbReference type="EC" id="5.4.99.12" evidence="4"/>
<evidence type="ECO:0000256" key="4">
    <source>
        <dbReference type="HAMAP-Rule" id="MF_00171"/>
    </source>
</evidence>
<feature type="binding site" evidence="4">
    <location>
        <position position="115"/>
    </location>
    <ligand>
        <name>substrate</name>
    </ligand>
</feature>
<comment type="caution">
    <text evidence="4">Lacks conserved residue(s) required for the propagation of feature annotation.</text>
</comment>
<gene>
    <name evidence="4 7" type="primary">truA</name>
    <name evidence="7" type="ORF">CE91St30_11560</name>
</gene>
<dbReference type="InterPro" id="IPR020095">
    <property type="entry name" value="PsdUridine_synth_TruA_C"/>
</dbReference>
<dbReference type="Gene3D" id="3.30.70.660">
    <property type="entry name" value="Pseudouridine synthase I, catalytic domain, C-terminal subdomain"/>
    <property type="match status" value="1"/>
</dbReference>
<dbReference type="RefSeq" id="WP_341801947.1">
    <property type="nucleotide sequence ID" value="NZ_AP025564.1"/>
</dbReference>
<evidence type="ECO:0000256" key="1">
    <source>
        <dbReference type="ARBA" id="ARBA00009375"/>
    </source>
</evidence>
<sequence length="269" mass="29356">MEHTVALEVSYDGAPFSGFARQPGQLTVQGSIEDSLALLYGRPVETTCAGRTDAGVHARGQVVSFDLSGDEFASRPLSALARSLNALIDDRVAVKRIKEAPFGFSARFDAVSREYRYFIYEGADRPVLVSDRVWHLKRPLDIEAMVEGSSYLVGEHDFKSFCMAASAEGKPTCRNVFKIAIDREELLGEEVVVVKVIGNAFLHSMVRTIVGTLVAVGAGRRNPSWVGEVLEARDRCAAGENAPAAGLVFWRVDYGSAASVPMRKEEDRV</sequence>
<keyword evidence="2 4" id="KW-0819">tRNA processing</keyword>
<dbReference type="EMBL" id="AP025564">
    <property type="protein sequence ID" value="BDE95823.1"/>
    <property type="molecule type" value="Genomic_DNA"/>
</dbReference>
<dbReference type="Pfam" id="PF01416">
    <property type="entry name" value="PseudoU_synth_1"/>
    <property type="match status" value="2"/>
</dbReference>
<dbReference type="PANTHER" id="PTHR11142:SF0">
    <property type="entry name" value="TRNA PSEUDOURIDINE SYNTHASE-LIKE 1"/>
    <property type="match status" value="1"/>
</dbReference>
<feature type="domain" description="Pseudouridine synthase I TruA alpha/beta" evidence="6">
    <location>
        <begin position="151"/>
        <end position="254"/>
    </location>
</feature>
<dbReference type="InterPro" id="IPR020103">
    <property type="entry name" value="PsdUridine_synth_cat_dom_sf"/>
</dbReference>
<dbReference type="InterPro" id="IPR001406">
    <property type="entry name" value="PsdUridine_synth_TruA"/>
</dbReference>
<dbReference type="InterPro" id="IPR020097">
    <property type="entry name" value="PsdUridine_synth_TruA_a/b_dom"/>
</dbReference>
<evidence type="ECO:0000256" key="3">
    <source>
        <dbReference type="ARBA" id="ARBA00023235"/>
    </source>
</evidence>
<feature type="active site" description="Nucleophile" evidence="4">
    <location>
        <position position="53"/>
    </location>
</feature>
<name>A0ABM7WHT0_9ACTN</name>
<reference evidence="7 8" key="1">
    <citation type="submission" date="2022-01" db="EMBL/GenBank/DDBJ databases">
        <title>Novel bile acid biosynthetic pathways are enriched in the microbiome of centenarians.</title>
        <authorList>
            <person name="Sato Y."/>
            <person name="Atarashi K."/>
            <person name="Plichta R.D."/>
            <person name="Arai Y."/>
            <person name="Sasajima S."/>
            <person name="Kearney M.S."/>
            <person name="Suda W."/>
            <person name="Takeshita K."/>
            <person name="Sasaki T."/>
            <person name="Okamoto S."/>
            <person name="Skelly N.A."/>
            <person name="Okamura Y."/>
            <person name="Vlamakis H."/>
            <person name="Li Y."/>
            <person name="Tanoue T."/>
            <person name="Takei H."/>
            <person name="Nittono H."/>
            <person name="Narushima S."/>
            <person name="Irie J."/>
            <person name="Itoh H."/>
            <person name="Moriya K."/>
            <person name="Sugiura Y."/>
            <person name="Suematsu M."/>
            <person name="Moritoki N."/>
            <person name="Shibata S."/>
            <person name="Littman R.D."/>
            <person name="Fischbach A.M."/>
            <person name="Uwamino Y."/>
            <person name="Inoue T."/>
            <person name="Honda A."/>
            <person name="Hattori M."/>
            <person name="Murai T."/>
            <person name="Xavier J.R."/>
            <person name="Hirose N."/>
            <person name="Honda K."/>
        </authorList>
    </citation>
    <scope>NUCLEOTIDE SEQUENCE [LARGE SCALE GENOMIC DNA]</scope>
    <source>
        <strain evidence="7 8">CE91-St30</strain>
    </source>
</reference>
<comment type="function">
    <text evidence="4">Formation of pseudouridine at positions 38, 39 and 40 in the anticodon stem and loop of transfer RNAs.</text>
</comment>
<organism evidence="7 8">
    <name type="scientific">Raoultibacter timonensis</name>
    <dbReference type="NCBI Taxonomy" id="1907662"/>
    <lineage>
        <taxon>Bacteria</taxon>
        <taxon>Bacillati</taxon>
        <taxon>Actinomycetota</taxon>
        <taxon>Coriobacteriia</taxon>
        <taxon>Eggerthellales</taxon>
        <taxon>Eggerthellaceae</taxon>
        <taxon>Raoultibacter</taxon>
    </lineage>
</organism>
<evidence type="ECO:0000313" key="8">
    <source>
        <dbReference type="Proteomes" id="UP001320544"/>
    </source>
</evidence>
<keyword evidence="8" id="KW-1185">Reference proteome</keyword>
<comment type="similarity">
    <text evidence="1 4 5">Belongs to the tRNA pseudouridine synthase TruA family.</text>
</comment>
<protein>
    <recommendedName>
        <fullName evidence="4">tRNA pseudouridine synthase A</fullName>
        <ecNumber evidence="4">5.4.99.12</ecNumber>
    </recommendedName>
    <alternativeName>
        <fullName evidence="4">tRNA pseudouridine(38-40) synthase</fullName>
    </alternativeName>
    <alternativeName>
        <fullName evidence="4">tRNA pseudouridylate synthase I</fullName>
    </alternativeName>
    <alternativeName>
        <fullName evidence="4">tRNA-uridine isomerase I</fullName>
    </alternativeName>
</protein>
<comment type="catalytic activity">
    <reaction evidence="4 5">
        <text>uridine(38/39/40) in tRNA = pseudouridine(38/39/40) in tRNA</text>
        <dbReference type="Rhea" id="RHEA:22376"/>
        <dbReference type="Rhea" id="RHEA-COMP:10085"/>
        <dbReference type="Rhea" id="RHEA-COMP:10087"/>
        <dbReference type="ChEBI" id="CHEBI:65314"/>
        <dbReference type="ChEBI" id="CHEBI:65315"/>
        <dbReference type="EC" id="5.4.99.12"/>
    </reaction>
</comment>
<dbReference type="PIRSF" id="PIRSF001430">
    <property type="entry name" value="tRNA_psdUrid_synth"/>
    <property type="match status" value="1"/>
</dbReference>
<dbReference type="Gene3D" id="3.30.70.580">
    <property type="entry name" value="Pseudouridine synthase I, catalytic domain, N-terminal subdomain"/>
    <property type="match status" value="1"/>
</dbReference>
<dbReference type="NCBIfam" id="TIGR00071">
    <property type="entry name" value="hisT_truA"/>
    <property type="match status" value="1"/>
</dbReference>
<accession>A0ABM7WHT0</accession>
<dbReference type="HAMAP" id="MF_00171">
    <property type="entry name" value="TruA"/>
    <property type="match status" value="1"/>
</dbReference>
<feature type="domain" description="Pseudouridine synthase I TruA alpha/beta" evidence="6">
    <location>
        <begin position="10"/>
        <end position="109"/>
    </location>
</feature>
<dbReference type="InterPro" id="IPR020094">
    <property type="entry name" value="TruA/RsuA/RluB/E/F_N"/>
</dbReference>
<comment type="subunit">
    <text evidence="4">Homodimer.</text>
</comment>
<evidence type="ECO:0000256" key="2">
    <source>
        <dbReference type="ARBA" id="ARBA00022694"/>
    </source>
</evidence>
<keyword evidence="3 4" id="KW-0413">Isomerase</keyword>